<organism evidence="9 10">
    <name type="scientific">Pristionchus entomophagus</name>
    <dbReference type="NCBI Taxonomy" id="358040"/>
    <lineage>
        <taxon>Eukaryota</taxon>
        <taxon>Metazoa</taxon>
        <taxon>Ecdysozoa</taxon>
        <taxon>Nematoda</taxon>
        <taxon>Chromadorea</taxon>
        <taxon>Rhabditida</taxon>
        <taxon>Rhabditina</taxon>
        <taxon>Diplogasteromorpha</taxon>
        <taxon>Diplogasteroidea</taxon>
        <taxon>Neodiplogasteridae</taxon>
        <taxon>Pristionchus</taxon>
    </lineage>
</organism>
<protein>
    <recommendedName>
        <fullName evidence="8">PHD-type domain-containing protein</fullName>
    </recommendedName>
</protein>
<dbReference type="InterPro" id="IPR019787">
    <property type="entry name" value="Znf_PHD-finger"/>
</dbReference>
<feature type="domain" description="PHD-type" evidence="8">
    <location>
        <begin position="5"/>
        <end position="41"/>
    </location>
</feature>
<evidence type="ECO:0000256" key="6">
    <source>
        <dbReference type="SAM" id="Coils"/>
    </source>
</evidence>
<gene>
    <name evidence="9" type="ORF">PENTCL1PPCAC_28409</name>
</gene>
<accession>A0AAV5UJ05</accession>
<keyword evidence="3" id="KW-0863">Zinc-finger</keyword>
<feature type="region of interest" description="Disordered" evidence="7">
    <location>
        <begin position="246"/>
        <end position="267"/>
    </location>
</feature>
<dbReference type="SUPFAM" id="SSF57903">
    <property type="entry name" value="FYVE/PHD zinc finger"/>
    <property type="match status" value="1"/>
</dbReference>
<feature type="region of interest" description="Disordered" evidence="7">
    <location>
        <begin position="86"/>
        <end position="106"/>
    </location>
</feature>
<reference evidence="9" key="1">
    <citation type="submission" date="2023-10" db="EMBL/GenBank/DDBJ databases">
        <title>Genome assembly of Pristionchus species.</title>
        <authorList>
            <person name="Yoshida K."/>
            <person name="Sommer R.J."/>
        </authorList>
    </citation>
    <scope>NUCLEOTIDE SEQUENCE</scope>
    <source>
        <strain evidence="9">RS0144</strain>
    </source>
</reference>
<feature type="compositionally biased region" description="Basic and acidic residues" evidence="7">
    <location>
        <begin position="292"/>
        <end position="306"/>
    </location>
</feature>
<feature type="compositionally biased region" description="Basic residues" evidence="7">
    <location>
        <begin position="161"/>
        <end position="171"/>
    </location>
</feature>
<feature type="compositionally biased region" description="Basic residues" evidence="7">
    <location>
        <begin position="213"/>
        <end position="224"/>
    </location>
</feature>
<comment type="subcellular location">
    <subcellularLocation>
        <location evidence="1">Nucleus</location>
    </subcellularLocation>
</comment>
<evidence type="ECO:0000259" key="8">
    <source>
        <dbReference type="Pfam" id="PF00628"/>
    </source>
</evidence>
<keyword evidence="5" id="KW-0539">Nucleus</keyword>
<feature type="coiled-coil region" evidence="6">
    <location>
        <begin position="421"/>
        <end position="476"/>
    </location>
</feature>
<dbReference type="Pfam" id="PF00628">
    <property type="entry name" value="PHD"/>
    <property type="match status" value="1"/>
</dbReference>
<dbReference type="GO" id="GO:0008270">
    <property type="term" value="F:zinc ion binding"/>
    <property type="evidence" value="ECO:0007669"/>
    <property type="project" value="UniProtKB-KW"/>
</dbReference>
<feature type="non-terminal residue" evidence="9">
    <location>
        <position position="1"/>
    </location>
</feature>
<feature type="region of interest" description="Disordered" evidence="7">
    <location>
        <begin position="336"/>
        <end position="395"/>
    </location>
</feature>
<evidence type="ECO:0000313" key="10">
    <source>
        <dbReference type="Proteomes" id="UP001432027"/>
    </source>
</evidence>
<dbReference type="EMBL" id="BTSX01000006">
    <property type="protein sequence ID" value="GMT06235.1"/>
    <property type="molecule type" value="Genomic_DNA"/>
</dbReference>
<evidence type="ECO:0000256" key="2">
    <source>
        <dbReference type="ARBA" id="ARBA00022723"/>
    </source>
</evidence>
<proteinExistence type="predicted"/>
<feature type="region of interest" description="Disordered" evidence="7">
    <location>
        <begin position="282"/>
        <end position="306"/>
    </location>
</feature>
<feature type="compositionally biased region" description="Low complexity" evidence="7">
    <location>
        <begin position="556"/>
        <end position="588"/>
    </location>
</feature>
<dbReference type="GO" id="GO:0048188">
    <property type="term" value="C:Set1C/COMPASS complex"/>
    <property type="evidence" value="ECO:0007669"/>
    <property type="project" value="InterPro"/>
</dbReference>
<dbReference type="AlphaFoldDB" id="A0AAV5UJ05"/>
<dbReference type="InterPro" id="IPR037869">
    <property type="entry name" value="Spp1/CFP1"/>
</dbReference>
<feature type="region of interest" description="Disordered" evidence="7">
    <location>
        <begin position="210"/>
        <end position="230"/>
    </location>
</feature>
<feature type="compositionally biased region" description="Acidic residues" evidence="7">
    <location>
        <begin position="383"/>
        <end position="395"/>
    </location>
</feature>
<keyword evidence="10" id="KW-1185">Reference proteome</keyword>
<evidence type="ECO:0000256" key="3">
    <source>
        <dbReference type="ARBA" id="ARBA00022771"/>
    </source>
</evidence>
<keyword evidence="6" id="KW-0175">Coiled coil</keyword>
<keyword evidence="4" id="KW-0862">Zinc</keyword>
<dbReference type="InterPro" id="IPR011011">
    <property type="entry name" value="Znf_FYVE_PHD"/>
</dbReference>
<dbReference type="PANTHER" id="PTHR46174">
    <property type="entry name" value="CXXC-TYPE ZINC FINGER PROTEIN 1"/>
    <property type="match status" value="1"/>
</dbReference>
<feature type="region of interest" description="Disordered" evidence="7">
    <location>
        <begin position="554"/>
        <end position="588"/>
    </location>
</feature>
<evidence type="ECO:0000256" key="7">
    <source>
        <dbReference type="SAM" id="MobiDB-lite"/>
    </source>
</evidence>
<dbReference type="InterPro" id="IPR013083">
    <property type="entry name" value="Znf_RING/FYVE/PHD"/>
</dbReference>
<name>A0AAV5UJ05_9BILA</name>
<keyword evidence="2" id="KW-0479">Metal-binding</keyword>
<dbReference type="PANTHER" id="PTHR46174:SF1">
    <property type="entry name" value="CXXC-TYPE ZINC FINGER PROTEIN 1"/>
    <property type="match status" value="1"/>
</dbReference>
<evidence type="ECO:0000313" key="9">
    <source>
        <dbReference type="EMBL" id="GMT06235.1"/>
    </source>
</evidence>
<dbReference type="Proteomes" id="UP001432027">
    <property type="component" value="Unassembled WGS sequence"/>
</dbReference>
<sequence length="642" mass="72319">KRGCTTFMIECEKCEAWLHDTCVQIDEKMSRHIDHYFCDRCVAEHGVQITYKSTYAGYMAKRERAAKAAKTRKLKKEMEQAMNDVKLGKKEDEEEPMDEKDHEPRNPRCDECINCARTEDCGKCYYCRASVGRCLDVFCFTEVMNKPKTPEPPPLVSPKGSAKRKTQRKRKSGGDSDEDELFFSESTSTRKQIKKEISYKEEQQMVDVEVDKKKKKRGRKKGWRKAVDGKKTEEVVKKDITRVGKDAEFEKENGPENAQFDRPGYDTTVGERLDLASTAYAQHQQETGQVTENKRGKCKNDSCEKERADQDNYCGEECGMMAAQAHLQKAGFLAKPTLLSPPKKKRSYQAKKAANDENKRIEAIAAQQEADYLERKKKQEAERESDEEDMTDETDLVAATIRRLQREAAKSQRAQDEQRLVEEALALKKRQEEIMAQIKRQEAADQERRRTEAAEAAELERKRAEAEAQYRALTTYMSVSAPTALENALQLLIAQAVLRQQQQAPMPGHFPGSLFNPLLLNTAGFNLDPSLPHPILSSLNKAMMDHNDYLMQPILNSTSSSHNNSPPTNSTPSSLSNPSTSAMSSPFVPSAAPAPSPLVFNTAPFVMNPPQVQFPVNVLGDADALALFLNFTNSANLATSYQ</sequence>
<comment type="caution">
    <text evidence="9">The sequence shown here is derived from an EMBL/GenBank/DDBJ whole genome shotgun (WGS) entry which is preliminary data.</text>
</comment>
<evidence type="ECO:0000256" key="5">
    <source>
        <dbReference type="ARBA" id="ARBA00023242"/>
    </source>
</evidence>
<dbReference type="Gene3D" id="3.30.40.10">
    <property type="entry name" value="Zinc/RING finger domain, C3HC4 (zinc finger)"/>
    <property type="match status" value="1"/>
</dbReference>
<feature type="compositionally biased region" description="Basic and acidic residues" evidence="7">
    <location>
        <begin position="353"/>
        <end position="362"/>
    </location>
</feature>
<feature type="compositionally biased region" description="Basic and acidic residues" evidence="7">
    <location>
        <begin position="372"/>
        <end position="382"/>
    </location>
</feature>
<feature type="region of interest" description="Disordered" evidence="7">
    <location>
        <begin position="146"/>
        <end position="187"/>
    </location>
</feature>
<evidence type="ECO:0000256" key="4">
    <source>
        <dbReference type="ARBA" id="ARBA00022833"/>
    </source>
</evidence>
<dbReference type="GO" id="GO:0045893">
    <property type="term" value="P:positive regulation of DNA-templated transcription"/>
    <property type="evidence" value="ECO:0007669"/>
    <property type="project" value="TreeGrafter"/>
</dbReference>
<evidence type="ECO:0000256" key="1">
    <source>
        <dbReference type="ARBA" id="ARBA00004123"/>
    </source>
</evidence>
<feature type="compositionally biased region" description="Polar residues" evidence="7">
    <location>
        <begin position="282"/>
        <end position="291"/>
    </location>
</feature>